<evidence type="ECO:0000256" key="7">
    <source>
        <dbReference type="SAM" id="Phobius"/>
    </source>
</evidence>
<comment type="caution">
    <text evidence="10">The sequence shown here is derived from an EMBL/GenBank/DDBJ whole genome shotgun (WGS) entry which is preliminary data.</text>
</comment>
<dbReference type="EMBL" id="MAXA01000278">
    <property type="protein sequence ID" value="OHV19687.1"/>
    <property type="molecule type" value="Genomic_DNA"/>
</dbReference>
<dbReference type="InterPro" id="IPR036097">
    <property type="entry name" value="HisK_dim/P_sf"/>
</dbReference>
<dbReference type="SMART" id="SM00387">
    <property type="entry name" value="HATPase_c"/>
    <property type="match status" value="1"/>
</dbReference>
<keyword evidence="7" id="KW-0812">Transmembrane</keyword>
<evidence type="ECO:0000313" key="10">
    <source>
        <dbReference type="EMBL" id="OHV19687.1"/>
    </source>
</evidence>
<proteinExistence type="predicted"/>
<dbReference type="Pfam" id="PF02518">
    <property type="entry name" value="HATPase_c"/>
    <property type="match status" value="1"/>
</dbReference>
<keyword evidence="4" id="KW-0597">Phosphoprotein</keyword>
<comment type="subcellular location">
    <subcellularLocation>
        <location evidence="2">Cell membrane</location>
    </subcellularLocation>
</comment>
<dbReference type="SUPFAM" id="SSF55874">
    <property type="entry name" value="ATPase domain of HSP90 chaperone/DNA topoisomerase II/histidine kinase"/>
    <property type="match status" value="1"/>
</dbReference>
<dbReference type="InterPro" id="IPR003594">
    <property type="entry name" value="HATPase_dom"/>
</dbReference>
<dbReference type="InterPro" id="IPR036890">
    <property type="entry name" value="HATPase_C_sf"/>
</dbReference>
<dbReference type="GO" id="GO:0005886">
    <property type="term" value="C:plasma membrane"/>
    <property type="evidence" value="ECO:0007669"/>
    <property type="project" value="UniProtKB-SubCell"/>
</dbReference>
<evidence type="ECO:0000256" key="3">
    <source>
        <dbReference type="ARBA" id="ARBA00012438"/>
    </source>
</evidence>
<keyword evidence="8" id="KW-0732">Signal</keyword>
<evidence type="ECO:0000256" key="5">
    <source>
        <dbReference type="ARBA" id="ARBA00022777"/>
    </source>
</evidence>
<keyword evidence="6" id="KW-0902">Two-component regulatory system</keyword>
<name>A0A1S1PEL9_9ACTN</name>
<dbReference type="InterPro" id="IPR005467">
    <property type="entry name" value="His_kinase_dom"/>
</dbReference>
<dbReference type="Gene3D" id="3.30.565.10">
    <property type="entry name" value="Histidine kinase-like ATPase, C-terminal domain"/>
    <property type="match status" value="1"/>
</dbReference>
<dbReference type="Proteomes" id="UP000179769">
    <property type="component" value="Unassembled WGS sequence"/>
</dbReference>
<dbReference type="InterPro" id="IPR004358">
    <property type="entry name" value="Sig_transdc_His_kin-like_C"/>
</dbReference>
<dbReference type="InterPro" id="IPR003661">
    <property type="entry name" value="HisK_dim/P_dom"/>
</dbReference>
<dbReference type="PROSITE" id="PS50109">
    <property type="entry name" value="HIS_KIN"/>
    <property type="match status" value="1"/>
</dbReference>
<dbReference type="OrthoDB" id="9806130at2"/>
<dbReference type="Gene3D" id="1.10.287.130">
    <property type="match status" value="1"/>
</dbReference>
<keyword evidence="5 10" id="KW-0418">Kinase</keyword>
<dbReference type="SUPFAM" id="SSF47384">
    <property type="entry name" value="Homodimeric domain of signal transducing histidine kinase"/>
    <property type="match status" value="1"/>
</dbReference>
<feature type="transmembrane region" description="Helical" evidence="7">
    <location>
        <begin position="69"/>
        <end position="90"/>
    </location>
</feature>
<dbReference type="EC" id="2.7.13.3" evidence="3"/>
<organism evidence="10 11">
    <name type="scientific">Parafrankia soli</name>
    <dbReference type="NCBI Taxonomy" id="2599596"/>
    <lineage>
        <taxon>Bacteria</taxon>
        <taxon>Bacillati</taxon>
        <taxon>Actinomycetota</taxon>
        <taxon>Actinomycetes</taxon>
        <taxon>Frankiales</taxon>
        <taxon>Frankiaceae</taxon>
        <taxon>Parafrankia</taxon>
    </lineage>
</organism>
<dbReference type="CDD" id="cd00075">
    <property type="entry name" value="HATPase"/>
    <property type="match status" value="1"/>
</dbReference>
<dbReference type="PANTHER" id="PTHR43547">
    <property type="entry name" value="TWO-COMPONENT HISTIDINE KINASE"/>
    <property type="match status" value="1"/>
</dbReference>
<dbReference type="RefSeq" id="WP_071067072.1">
    <property type="nucleotide sequence ID" value="NZ_MAXA01000278.1"/>
</dbReference>
<feature type="domain" description="Histidine kinase" evidence="9">
    <location>
        <begin position="157"/>
        <end position="371"/>
    </location>
</feature>
<dbReference type="PANTHER" id="PTHR43547:SF2">
    <property type="entry name" value="HYBRID SIGNAL TRANSDUCTION HISTIDINE KINASE C"/>
    <property type="match status" value="1"/>
</dbReference>
<keyword evidence="5 10" id="KW-0808">Transferase</keyword>
<evidence type="ECO:0000256" key="1">
    <source>
        <dbReference type="ARBA" id="ARBA00000085"/>
    </source>
</evidence>
<dbReference type="AlphaFoldDB" id="A0A1S1PEL9"/>
<gene>
    <name evidence="10" type="ORF">BBK14_29140</name>
</gene>
<accession>A0A1S1PEL9</accession>
<reference evidence="11" key="1">
    <citation type="submission" date="2016-07" db="EMBL/GenBank/DDBJ databases">
        <title>Frankia sp. NRRL B-16219 Genome sequencing.</title>
        <authorList>
            <person name="Ghodhbane-Gtari F."/>
            <person name="Swanson E."/>
            <person name="Gueddou A."/>
            <person name="Louati M."/>
            <person name="Nouioui I."/>
            <person name="Hezbri K."/>
            <person name="Abebe-Akele F."/>
            <person name="Simpson S."/>
            <person name="Morris K."/>
            <person name="Thomas K."/>
            <person name="Gtari M."/>
            <person name="Tisa L.S."/>
        </authorList>
    </citation>
    <scope>NUCLEOTIDE SEQUENCE [LARGE SCALE GENOMIC DNA]</scope>
    <source>
        <strain evidence="11">NRRL B-16219</strain>
    </source>
</reference>
<protein>
    <recommendedName>
        <fullName evidence="3">histidine kinase</fullName>
        <ecNumber evidence="3">2.7.13.3</ecNumber>
    </recommendedName>
</protein>
<evidence type="ECO:0000313" key="11">
    <source>
        <dbReference type="Proteomes" id="UP000179769"/>
    </source>
</evidence>
<keyword evidence="11" id="KW-1185">Reference proteome</keyword>
<feature type="signal peptide" evidence="8">
    <location>
        <begin position="1"/>
        <end position="22"/>
    </location>
</feature>
<evidence type="ECO:0000256" key="8">
    <source>
        <dbReference type="SAM" id="SignalP"/>
    </source>
</evidence>
<dbReference type="GO" id="GO:0000155">
    <property type="term" value="F:phosphorelay sensor kinase activity"/>
    <property type="evidence" value="ECO:0007669"/>
    <property type="project" value="InterPro"/>
</dbReference>
<feature type="transmembrane region" description="Helical" evidence="7">
    <location>
        <begin position="32"/>
        <end position="57"/>
    </location>
</feature>
<dbReference type="CDD" id="cd00082">
    <property type="entry name" value="HisKA"/>
    <property type="match status" value="1"/>
</dbReference>
<dbReference type="PRINTS" id="PR00344">
    <property type="entry name" value="BCTRLSENSOR"/>
</dbReference>
<feature type="chain" id="PRO_5039449071" description="histidine kinase" evidence="8">
    <location>
        <begin position="23"/>
        <end position="371"/>
    </location>
</feature>
<keyword evidence="7" id="KW-1133">Transmembrane helix</keyword>
<evidence type="ECO:0000259" key="9">
    <source>
        <dbReference type="PROSITE" id="PS50109"/>
    </source>
</evidence>
<dbReference type="Pfam" id="PF00512">
    <property type="entry name" value="HisKA"/>
    <property type="match status" value="1"/>
</dbReference>
<evidence type="ECO:0000256" key="4">
    <source>
        <dbReference type="ARBA" id="ARBA00022553"/>
    </source>
</evidence>
<evidence type="ECO:0000256" key="2">
    <source>
        <dbReference type="ARBA" id="ARBA00004236"/>
    </source>
</evidence>
<evidence type="ECO:0000256" key="6">
    <source>
        <dbReference type="ARBA" id="ARBA00023012"/>
    </source>
</evidence>
<sequence length="371" mass="38602">MGAKLEIAAIALACSIAAPAIAAPVLHRFRRASLGVWGAVVIAVGVIGMAAGVAVTARMMFLSNHDLDVVLLVVAVSGTVTALMIFWLGLPVARASFALTEAAGRLGDTTYRPLATEPPSAELAAISRALDATHARLLAATERERALEASRRELVSWVSHDLRTPIAGIRAVAEALVDGVVDDSETVAAYHRTMVANSERLTTLIDELFELSRLHSGALELSLENVRVADVVSDVISTADPIARAKGVRLTGRADETDRFEVDVVEVGRVLTNLVANAIRHTPSDGTVAVAATVVDGRAELSVSDACGGIPAADLGRLFDTGYRGERARTPPGAGIGLAIVRAVVEAHGGEVSVHNITGGCRFVVGLPVAS</sequence>
<dbReference type="SMART" id="SM00388">
    <property type="entry name" value="HisKA"/>
    <property type="match status" value="1"/>
</dbReference>
<comment type="catalytic activity">
    <reaction evidence="1">
        <text>ATP + protein L-histidine = ADP + protein N-phospho-L-histidine.</text>
        <dbReference type="EC" id="2.7.13.3"/>
    </reaction>
</comment>
<keyword evidence="7" id="KW-0472">Membrane</keyword>